<dbReference type="Proteomes" id="UP000290289">
    <property type="component" value="Chromosome 16"/>
</dbReference>
<comment type="caution">
    <text evidence="2">The sequence shown here is derived from an EMBL/GenBank/DDBJ whole genome shotgun (WGS) entry which is preliminary data.</text>
</comment>
<dbReference type="EMBL" id="RDQH01000342">
    <property type="protein sequence ID" value="RXH70788.1"/>
    <property type="molecule type" value="Genomic_DNA"/>
</dbReference>
<keyword evidence="3" id="KW-1185">Reference proteome</keyword>
<gene>
    <name evidence="1" type="ORF">DVH24_013531</name>
    <name evidence="2" type="ORF">DVH24_013534</name>
</gene>
<accession>A0A498HH22</accession>
<evidence type="ECO:0000313" key="2">
    <source>
        <dbReference type="EMBL" id="RXH70788.1"/>
    </source>
</evidence>
<dbReference type="AlphaFoldDB" id="A0A498HH22"/>
<proteinExistence type="predicted"/>
<sequence length="62" mass="6426">MAGSSVLKGDDGVMVVLTTSCCPRGENQAVTVLGPEFSGMLSRRMGGGVVPLWVTMVVRLDG</sequence>
<reference evidence="2 3" key="1">
    <citation type="submission" date="2018-10" db="EMBL/GenBank/DDBJ databases">
        <title>A high-quality apple genome assembly.</title>
        <authorList>
            <person name="Hu J."/>
        </authorList>
    </citation>
    <scope>NUCLEOTIDE SEQUENCE [LARGE SCALE GENOMIC DNA]</scope>
    <source>
        <strain evidence="3">cv. HFTH1</strain>
        <tissue evidence="2">Young leaf</tissue>
    </source>
</reference>
<evidence type="ECO:0000313" key="3">
    <source>
        <dbReference type="Proteomes" id="UP000290289"/>
    </source>
</evidence>
<evidence type="ECO:0000313" key="1">
    <source>
        <dbReference type="EMBL" id="RXH70785.1"/>
    </source>
</evidence>
<protein>
    <submittedName>
        <fullName evidence="2">Uncharacterized protein</fullName>
    </submittedName>
</protein>
<name>A0A498HH22_MALDO</name>
<organism evidence="2 3">
    <name type="scientific">Malus domestica</name>
    <name type="common">Apple</name>
    <name type="synonym">Pyrus malus</name>
    <dbReference type="NCBI Taxonomy" id="3750"/>
    <lineage>
        <taxon>Eukaryota</taxon>
        <taxon>Viridiplantae</taxon>
        <taxon>Streptophyta</taxon>
        <taxon>Embryophyta</taxon>
        <taxon>Tracheophyta</taxon>
        <taxon>Spermatophyta</taxon>
        <taxon>Magnoliopsida</taxon>
        <taxon>eudicotyledons</taxon>
        <taxon>Gunneridae</taxon>
        <taxon>Pentapetalae</taxon>
        <taxon>rosids</taxon>
        <taxon>fabids</taxon>
        <taxon>Rosales</taxon>
        <taxon>Rosaceae</taxon>
        <taxon>Amygdaloideae</taxon>
        <taxon>Maleae</taxon>
        <taxon>Malus</taxon>
    </lineage>
</organism>
<dbReference type="EMBL" id="RDQH01000342">
    <property type="protein sequence ID" value="RXH70785.1"/>
    <property type="molecule type" value="Genomic_DNA"/>
</dbReference>